<evidence type="ECO:0000313" key="4">
    <source>
        <dbReference type="Proteomes" id="UP000509750"/>
    </source>
</evidence>
<evidence type="ECO:0000313" key="3">
    <source>
        <dbReference type="EMBL" id="QLG29471.1"/>
    </source>
</evidence>
<dbReference type="GO" id="GO:0004519">
    <property type="term" value="F:endonuclease activity"/>
    <property type="evidence" value="ECO:0007669"/>
    <property type="project" value="UniProtKB-KW"/>
</dbReference>
<dbReference type="KEGG" id="halg:HUG10_09995"/>
<accession>A0A7D5GK43</accession>
<proteinExistence type="predicted"/>
<feature type="region of interest" description="Disordered" evidence="1">
    <location>
        <begin position="179"/>
        <end position="211"/>
    </location>
</feature>
<dbReference type="PANTHER" id="PTHR12121:SF36">
    <property type="entry name" value="ENDONUCLEASE_EXONUCLEASE_PHOSPHATASE DOMAIN-CONTAINING PROTEIN"/>
    <property type="match status" value="1"/>
</dbReference>
<dbReference type="SUPFAM" id="SSF56219">
    <property type="entry name" value="DNase I-like"/>
    <property type="match status" value="1"/>
</dbReference>
<keyword evidence="3" id="KW-0540">Nuclease</keyword>
<dbReference type="EMBL" id="CP058529">
    <property type="protein sequence ID" value="QLG29471.1"/>
    <property type="molecule type" value="Genomic_DNA"/>
</dbReference>
<dbReference type="PANTHER" id="PTHR12121">
    <property type="entry name" value="CARBON CATABOLITE REPRESSOR PROTEIN 4"/>
    <property type="match status" value="1"/>
</dbReference>
<dbReference type="InterPro" id="IPR050410">
    <property type="entry name" value="CCR4/nocturin_mRNA_transcr"/>
</dbReference>
<feature type="domain" description="Endonuclease/exonuclease/phosphatase" evidence="2">
    <location>
        <begin position="1"/>
        <end position="250"/>
    </location>
</feature>
<keyword evidence="3" id="KW-0269">Exonuclease</keyword>
<evidence type="ECO:0000256" key="1">
    <source>
        <dbReference type="SAM" id="MobiDB-lite"/>
    </source>
</evidence>
<keyword evidence="3" id="KW-0255">Endonuclease</keyword>
<dbReference type="Pfam" id="PF03372">
    <property type="entry name" value="Exo_endo_phos"/>
    <property type="match status" value="1"/>
</dbReference>
<dbReference type="AlphaFoldDB" id="A0A7D5GK43"/>
<organism evidence="3 4">
    <name type="scientific">Halorarum halophilum</name>
    <dbReference type="NCBI Taxonomy" id="2743090"/>
    <lineage>
        <taxon>Archaea</taxon>
        <taxon>Methanobacteriati</taxon>
        <taxon>Methanobacteriota</taxon>
        <taxon>Stenosarchaea group</taxon>
        <taxon>Halobacteria</taxon>
        <taxon>Halobacteriales</taxon>
        <taxon>Haloferacaceae</taxon>
        <taxon>Halorarum</taxon>
    </lineage>
</organism>
<dbReference type="Proteomes" id="UP000509750">
    <property type="component" value="Chromosome"/>
</dbReference>
<dbReference type="GO" id="GO:0000175">
    <property type="term" value="F:3'-5'-RNA exonuclease activity"/>
    <property type="evidence" value="ECO:0007669"/>
    <property type="project" value="TreeGrafter"/>
</dbReference>
<evidence type="ECO:0000259" key="2">
    <source>
        <dbReference type="Pfam" id="PF03372"/>
    </source>
</evidence>
<keyword evidence="4" id="KW-1185">Reference proteome</keyword>
<dbReference type="InterPro" id="IPR036691">
    <property type="entry name" value="Endo/exonu/phosph_ase_sf"/>
</dbReference>
<protein>
    <submittedName>
        <fullName evidence="3">Endonuclease/exonuclease/phosphatase family protein</fullName>
    </submittedName>
</protein>
<reference evidence="3 4" key="1">
    <citation type="submission" date="2020-07" db="EMBL/GenBank/DDBJ databases">
        <title>Gai3-2, isolated from salt lake.</title>
        <authorList>
            <person name="Cui H."/>
            <person name="Shi X."/>
        </authorList>
    </citation>
    <scope>NUCLEOTIDE SEQUENCE [LARGE SCALE GENOMIC DNA]</scope>
    <source>
        <strain evidence="3 4">Gai3-2</strain>
    </source>
</reference>
<sequence>MTYNVRYANPNDGENVWENRRDHVATAIRFHRPDVVGLQEAFHDQIEDLRERLPDFEWLAAGRSGEGTAGENVAVGYRRYRFDRERDGAFWLSETPDTPSVGWDAALSRIVRHVRFRDRVTGVEFEHFNTHFDHRGETAREWSAALLRDRIDELAPDAPLVVTGDFNCREATEPYRIMTEDGGAGHRRSLTDSHRVSRHPHHGPSTSMTDFTDLVPRKKIDHVFVSSGMEVVNHGTCSDTYDDGRYPSDHLPVVVDLSLPEGG</sequence>
<name>A0A7D5GK43_9EURY</name>
<gene>
    <name evidence="3" type="ORF">HUG10_09995</name>
</gene>
<dbReference type="InterPro" id="IPR005135">
    <property type="entry name" value="Endo/exonuclease/phosphatase"/>
</dbReference>
<dbReference type="Gene3D" id="3.60.10.10">
    <property type="entry name" value="Endonuclease/exonuclease/phosphatase"/>
    <property type="match status" value="1"/>
</dbReference>
<dbReference type="CDD" id="cd09083">
    <property type="entry name" value="EEP-1"/>
    <property type="match status" value="1"/>
</dbReference>
<keyword evidence="3" id="KW-0378">Hydrolase</keyword>